<evidence type="ECO:0000256" key="4">
    <source>
        <dbReference type="ARBA" id="ARBA00022729"/>
    </source>
</evidence>
<evidence type="ECO:0000256" key="6">
    <source>
        <dbReference type="ARBA" id="ARBA00023136"/>
    </source>
</evidence>
<feature type="non-terminal residue" evidence="8">
    <location>
        <position position="1"/>
    </location>
</feature>
<dbReference type="OrthoDB" id="9034619at2759"/>
<keyword evidence="6" id="KW-0472">Membrane</keyword>
<dbReference type="PANTHER" id="PTHR10656">
    <property type="entry name" value="CELL FATE DETERMINING PROTEIN MAB21-RELATED"/>
    <property type="match status" value="1"/>
</dbReference>
<keyword evidence="5" id="KW-1133">Transmembrane helix</keyword>
<feature type="non-terminal residue" evidence="8">
    <location>
        <position position="359"/>
    </location>
</feature>
<organism evidence="8 9">
    <name type="scientific">Psilopogon haemacephalus</name>
    <name type="common">coppersmith barbet</name>
    <dbReference type="NCBI Taxonomy" id="2585815"/>
    <lineage>
        <taxon>Eukaryota</taxon>
        <taxon>Metazoa</taxon>
        <taxon>Chordata</taxon>
        <taxon>Craniata</taxon>
        <taxon>Vertebrata</taxon>
        <taxon>Euteleostomi</taxon>
        <taxon>Archelosauria</taxon>
        <taxon>Archosauria</taxon>
        <taxon>Dinosauria</taxon>
        <taxon>Saurischia</taxon>
        <taxon>Theropoda</taxon>
        <taxon>Coelurosauria</taxon>
        <taxon>Aves</taxon>
        <taxon>Neognathae</taxon>
        <taxon>Neoaves</taxon>
        <taxon>Telluraves</taxon>
        <taxon>Coraciimorphae</taxon>
        <taxon>Piciformes</taxon>
        <taxon>Megalaimidae</taxon>
        <taxon>Psilopogon</taxon>
    </lineage>
</organism>
<name>A0A7K9CFE9_9PICI</name>
<dbReference type="Pfam" id="PF20266">
    <property type="entry name" value="Mab-21_C"/>
    <property type="match status" value="1"/>
</dbReference>
<evidence type="ECO:0000256" key="3">
    <source>
        <dbReference type="ARBA" id="ARBA00022692"/>
    </source>
</evidence>
<evidence type="ECO:0000256" key="5">
    <source>
        <dbReference type="ARBA" id="ARBA00022989"/>
    </source>
</evidence>
<gene>
    <name evidence="8" type="primary">Itpripl1_2</name>
    <name evidence="8" type="ORF">PSIHAE_R08448</name>
</gene>
<keyword evidence="9" id="KW-1185">Reference proteome</keyword>
<dbReference type="EMBL" id="VWZI01017328">
    <property type="protein sequence ID" value="NXG50085.1"/>
    <property type="molecule type" value="Genomic_DNA"/>
</dbReference>
<evidence type="ECO:0000313" key="8">
    <source>
        <dbReference type="EMBL" id="NXG50085.1"/>
    </source>
</evidence>
<evidence type="ECO:0000256" key="2">
    <source>
        <dbReference type="ARBA" id="ARBA00005554"/>
    </source>
</evidence>
<comment type="subcellular location">
    <subcellularLocation>
        <location evidence="1">Membrane</location>
        <topology evidence="1">Single-pass type I membrane protein</topology>
    </subcellularLocation>
</comment>
<dbReference type="SMART" id="SM01265">
    <property type="entry name" value="Mab-21"/>
    <property type="match status" value="1"/>
</dbReference>
<reference evidence="8 9" key="1">
    <citation type="submission" date="2019-09" db="EMBL/GenBank/DDBJ databases">
        <title>Bird 10,000 Genomes (B10K) Project - Family phase.</title>
        <authorList>
            <person name="Zhang G."/>
        </authorList>
    </citation>
    <scope>NUCLEOTIDE SEQUENCE [LARGE SCALE GENOMIC DNA]</scope>
    <source>
        <strain evidence="8">B10K-DU-001-24</strain>
        <tissue evidence="8">Muscle</tissue>
    </source>
</reference>
<evidence type="ECO:0000256" key="1">
    <source>
        <dbReference type="ARBA" id="ARBA00004479"/>
    </source>
</evidence>
<dbReference type="PANTHER" id="PTHR10656:SF40">
    <property type="entry name" value="INOSITOL 1,4,5-TRISPHOSPHATE RECEPTOR-INTERACTING PROTEIN-LIKE 1"/>
    <property type="match status" value="1"/>
</dbReference>
<dbReference type="AlphaFoldDB" id="A0A7K9CFE9"/>
<dbReference type="InterPro" id="IPR024810">
    <property type="entry name" value="MAB21L/cGLR"/>
</dbReference>
<accession>A0A7K9CFE9</accession>
<dbReference type="Proteomes" id="UP000574528">
    <property type="component" value="Unassembled WGS sequence"/>
</dbReference>
<dbReference type="Gene3D" id="1.10.1410.40">
    <property type="match status" value="1"/>
</dbReference>
<proteinExistence type="inferred from homology"/>
<keyword evidence="3" id="KW-0812">Transmembrane</keyword>
<evidence type="ECO:0000313" key="9">
    <source>
        <dbReference type="Proteomes" id="UP000574528"/>
    </source>
</evidence>
<comment type="caution">
    <text evidence="8">The sequence shown here is derived from an EMBL/GenBank/DDBJ whole genome shotgun (WGS) entry which is preliminary data.</text>
</comment>
<feature type="domain" description="Mab-21-like HhH/H2TH-like" evidence="7">
    <location>
        <begin position="262"/>
        <end position="320"/>
    </location>
</feature>
<keyword evidence="4" id="KW-0732">Signal</keyword>
<dbReference type="InterPro" id="IPR026250">
    <property type="entry name" value="ITPRIP-like"/>
</dbReference>
<dbReference type="GO" id="GO:0016020">
    <property type="term" value="C:membrane"/>
    <property type="evidence" value="ECO:0007669"/>
    <property type="project" value="UniProtKB-SubCell"/>
</dbReference>
<protein>
    <submittedName>
        <fullName evidence="8">IPIL1 protein</fullName>
    </submittedName>
</protein>
<dbReference type="PRINTS" id="PR02107">
    <property type="entry name" value="INOS145TPRIP"/>
</dbReference>
<evidence type="ECO:0000259" key="7">
    <source>
        <dbReference type="Pfam" id="PF20266"/>
    </source>
</evidence>
<sequence>IYARYIEWPVEEMLSRSEVVKQMVDKLLQLMQQRLSNSFMPMLQPAIGVASSFEGWTPYKADDVIYHLLVPLKPPTGHAFHLDCSDIRGPMPANHSFIRVELECTCEVDSALCFIHHSRKQLKRMKQAPGILDRLCNGSFLDTEKTAAWFQDLVKKTWVALPEARHYKMEVLPYSQRSCLLRLKGAYRRTFILEIFFGVQQGDPDIVLSSQTTEGTNTLSTMWTQSCLVAEGKFFSNMAKKVPYGNIHLKCLHLCTSVLEGTDFTPYIFKTVVMHLLNTTPVSGWCRRECIIRLADILSYLRRCLQQKMLNNFFFGNEDMPPEINLPLAFDRSEPHNLLQHLVQNPDAHADALRQFEEI</sequence>
<dbReference type="InterPro" id="IPR046906">
    <property type="entry name" value="Mab-21_HhH/H2TH-like"/>
</dbReference>
<comment type="similarity">
    <text evidence="2">Belongs to the ITPRIP family.</text>
</comment>